<dbReference type="STRING" id="1346.BMF34_03930"/>
<dbReference type="Pfam" id="PF07949">
    <property type="entry name" value="YbbR"/>
    <property type="match status" value="3"/>
</dbReference>
<proteinExistence type="predicted"/>
<dbReference type="RefSeq" id="WP_121792026.1">
    <property type="nucleotide sequence ID" value="NZ_QLQC01000043.1"/>
</dbReference>
<dbReference type="Gene3D" id="2.170.120.40">
    <property type="entry name" value="YbbR-like domain"/>
    <property type="match status" value="1"/>
</dbReference>
<name>A0A3L8GA39_STRIN</name>
<dbReference type="AlphaFoldDB" id="A0A3L8GA39"/>
<sequence>MKIFFVSRLWLGLVSILLAVLLFLTAASTSTNSQGFTTIETYTHSLSDVPIDLKYDSDKYFISEYSYGAQVYLTSTNRIKLDSEVNSDTRSFNIVADLTESKPGKVTVPLKVTNLPNGVAAKVTPDKISVTIGKKKTKVFSVAGSVDPKQIPRGFEIDKMTTELGKVEVTSDESKIELIDHVVAKLPEDVKLDKDYNDTVTLQAVSADGTILASAISPAKTSLSIKVKKITKTVPIRAVIVGTLDSNLSEVQPKLSKETATISGSRDVLDTISEVIAEVDISDVTKNTTKTVSLDSELVSIEPSSVVVQLTTKKKE</sequence>
<dbReference type="PANTHER" id="PTHR37804">
    <property type="entry name" value="CDAA REGULATORY PROTEIN CDAR"/>
    <property type="match status" value="1"/>
</dbReference>
<dbReference type="EMBL" id="QLQD01000041">
    <property type="protein sequence ID" value="RLU57401.1"/>
    <property type="molecule type" value="Genomic_DNA"/>
</dbReference>
<dbReference type="InterPro" id="IPR053154">
    <property type="entry name" value="c-di-AMP_regulator"/>
</dbReference>
<dbReference type="Gene3D" id="2.170.120.30">
    <property type="match status" value="1"/>
</dbReference>
<dbReference type="InterPro" id="IPR012505">
    <property type="entry name" value="YbbR"/>
</dbReference>
<gene>
    <name evidence="1" type="ORF">DIY07_04235</name>
</gene>
<protein>
    <submittedName>
        <fullName evidence="1">YbbR-like domain-containing protein</fullName>
    </submittedName>
</protein>
<evidence type="ECO:0000313" key="2">
    <source>
        <dbReference type="Proteomes" id="UP000269148"/>
    </source>
</evidence>
<organism evidence="1 2">
    <name type="scientific">Streptococcus iniae</name>
    <name type="common">Streptococcus shiloi</name>
    <dbReference type="NCBI Taxonomy" id="1346"/>
    <lineage>
        <taxon>Bacteria</taxon>
        <taxon>Bacillati</taxon>
        <taxon>Bacillota</taxon>
        <taxon>Bacilli</taxon>
        <taxon>Lactobacillales</taxon>
        <taxon>Streptococcaceae</taxon>
        <taxon>Streptococcus</taxon>
    </lineage>
</organism>
<dbReference type="Proteomes" id="UP000269148">
    <property type="component" value="Unassembled WGS sequence"/>
</dbReference>
<evidence type="ECO:0000313" key="1">
    <source>
        <dbReference type="EMBL" id="RLU57401.1"/>
    </source>
</evidence>
<reference evidence="1 2" key="1">
    <citation type="submission" date="2018-06" db="EMBL/GenBank/DDBJ databases">
        <title>Mutators as drivers of adaptation in pathogenic bacteria and a risk factor for host jumps and vaccine escape.</title>
        <authorList>
            <person name="Barnes A.C."/>
            <person name="Silayeva O."/>
        </authorList>
    </citation>
    <scope>NUCLEOTIDE SEQUENCE [LARGE SCALE GENOMIC DNA]</scope>
    <source>
        <strain evidence="1 2">QMA0445</strain>
    </source>
</reference>
<dbReference type="PANTHER" id="PTHR37804:SF1">
    <property type="entry name" value="CDAA REGULATORY PROTEIN CDAR"/>
    <property type="match status" value="1"/>
</dbReference>
<accession>A0A3L8GA39</accession>
<dbReference type="OrthoDB" id="2960905at2"/>
<comment type="caution">
    <text evidence="1">The sequence shown here is derived from an EMBL/GenBank/DDBJ whole genome shotgun (WGS) entry which is preliminary data.</text>
</comment>